<name>A0A7T8H082_CALRO</name>
<reference evidence="2" key="1">
    <citation type="submission" date="2021-01" db="EMBL/GenBank/DDBJ databases">
        <title>Caligus Genome Assembly.</title>
        <authorList>
            <person name="Gallardo-Escarate C."/>
        </authorList>
    </citation>
    <scope>NUCLEOTIDE SEQUENCE [LARGE SCALE GENOMIC DNA]</scope>
</reference>
<organism evidence="1 2">
    <name type="scientific">Caligus rogercresseyi</name>
    <name type="common">Sea louse</name>
    <dbReference type="NCBI Taxonomy" id="217165"/>
    <lineage>
        <taxon>Eukaryota</taxon>
        <taxon>Metazoa</taxon>
        <taxon>Ecdysozoa</taxon>
        <taxon>Arthropoda</taxon>
        <taxon>Crustacea</taxon>
        <taxon>Multicrustacea</taxon>
        <taxon>Hexanauplia</taxon>
        <taxon>Copepoda</taxon>
        <taxon>Siphonostomatoida</taxon>
        <taxon>Caligidae</taxon>
        <taxon>Caligus</taxon>
    </lineage>
</organism>
<sequence>MAKSVARSDCGWRRYCPPRRGLRKRMCGLGASYAHPRRCSQMDCQEARIPRRPARSAGPTLKLSVLEL</sequence>
<accession>A0A7T8H082</accession>
<keyword evidence="2" id="KW-1185">Reference proteome</keyword>
<dbReference type="Proteomes" id="UP000595437">
    <property type="component" value="Chromosome 10"/>
</dbReference>
<protein>
    <submittedName>
        <fullName evidence="1">Uncharacterized protein</fullName>
    </submittedName>
</protein>
<evidence type="ECO:0000313" key="2">
    <source>
        <dbReference type="Proteomes" id="UP000595437"/>
    </source>
</evidence>
<dbReference type="AlphaFoldDB" id="A0A7T8H082"/>
<evidence type="ECO:0000313" key="1">
    <source>
        <dbReference type="EMBL" id="QQP40650.1"/>
    </source>
</evidence>
<gene>
    <name evidence="1" type="ORF">FKW44_014772</name>
</gene>
<dbReference type="EMBL" id="CP045899">
    <property type="protein sequence ID" value="QQP40650.1"/>
    <property type="molecule type" value="Genomic_DNA"/>
</dbReference>
<proteinExistence type="predicted"/>